<organism evidence="8 9">
    <name type="scientific">Panthera leo</name>
    <name type="common">Lion</name>
    <dbReference type="NCBI Taxonomy" id="9689"/>
    <lineage>
        <taxon>Eukaryota</taxon>
        <taxon>Metazoa</taxon>
        <taxon>Chordata</taxon>
        <taxon>Craniata</taxon>
        <taxon>Vertebrata</taxon>
        <taxon>Euteleostomi</taxon>
        <taxon>Mammalia</taxon>
        <taxon>Eutheria</taxon>
        <taxon>Laurasiatheria</taxon>
        <taxon>Carnivora</taxon>
        <taxon>Feliformia</taxon>
        <taxon>Felidae</taxon>
        <taxon>Pantherinae</taxon>
        <taxon>Panthera</taxon>
    </lineage>
</organism>
<dbReference type="Gene3D" id="1.10.150.180">
    <property type="entry name" value="Gamma-retroviral matrix domain"/>
    <property type="match status" value="1"/>
</dbReference>
<dbReference type="GO" id="GO:0019068">
    <property type="term" value="P:virion assembly"/>
    <property type="evidence" value="ECO:0007669"/>
    <property type="project" value="InterPro"/>
</dbReference>
<dbReference type="AlphaFoldDB" id="A0A8C8XVJ4"/>
<feature type="region of interest" description="Disordered" evidence="5">
    <location>
        <begin position="501"/>
        <end position="530"/>
    </location>
</feature>
<comment type="subcellular location">
    <subcellularLocation>
        <location evidence="1">Host cell membrane</location>
    </subcellularLocation>
</comment>
<dbReference type="InterPro" id="IPR050462">
    <property type="entry name" value="Retroviral_Gag-Pol_poly"/>
</dbReference>
<name>A0A8C8XVJ4_PANLE</name>
<dbReference type="Gene3D" id="1.10.375.10">
    <property type="entry name" value="Human Immunodeficiency Virus Type 1 Capsid Protein"/>
    <property type="match status" value="1"/>
</dbReference>
<keyword evidence="3" id="KW-1043">Host membrane</keyword>
<evidence type="ECO:0000313" key="8">
    <source>
        <dbReference type="Ensembl" id="ENSPLOP00000023341.1"/>
    </source>
</evidence>
<dbReference type="InterPro" id="IPR000840">
    <property type="entry name" value="G_retro_matrix"/>
</dbReference>
<evidence type="ECO:0000259" key="6">
    <source>
        <dbReference type="Pfam" id="PF01140"/>
    </source>
</evidence>
<dbReference type="SUPFAM" id="SSF47836">
    <property type="entry name" value="Retroviral matrix proteins"/>
    <property type="match status" value="1"/>
</dbReference>
<keyword evidence="2" id="KW-1032">Host cell membrane</keyword>
<keyword evidence="9" id="KW-1185">Reference proteome</keyword>
<dbReference type="InterPro" id="IPR036946">
    <property type="entry name" value="G_retro_matrix_sf"/>
</dbReference>
<evidence type="ECO:0000256" key="5">
    <source>
        <dbReference type="SAM" id="MobiDB-lite"/>
    </source>
</evidence>
<accession>A0A8C8XVJ4</accession>
<dbReference type="GeneTree" id="ENSGT01010000222569"/>
<dbReference type="InterPro" id="IPR010999">
    <property type="entry name" value="Retrovr_matrix"/>
</dbReference>
<evidence type="ECO:0000256" key="1">
    <source>
        <dbReference type="ARBA" id="ARBA00004165"/>
    </source>
</evidence>
<feature type="domain" description="Gamma-retroviral matrix protein" evidence="6">
    <location>
        <begin position="2"/>
        <end position="104"/>
    </location>
</feature>
<dbReference type="Proteomes" id="UP000694399">
    <property type="component" value="Unassembled WGS sequence"/>
</dbReference>
<reference evidence="8" key="1">
    <citation type="submission" date="2025-08" db="UniProtKB">
        <authorList>
            <consortium name="Ensembl"/>
        </authorList>
    </citation>
    <scope>IDENTIFICATION</scope>
</reference>
<evidence type="ECO:0000313" key="9">
    <source>
        <dbReference type="Proteomes" id="UP000694399"/>
    </source>
</evidence>
<dbReference type="PANTHER" id="PTHR33166">
    <property type="entry name" value="GAG_P30 DOMAIN-CONTAINING PROTEIN"/>
    <property type="match status" value="1"/>
</dbReference>
<sequence>MGQMQSTPLSLLLTNFKDVRARGHSLSLDIRKRKLITYCRSEWPTFGVNWPTEGTFCLPVVLKVKSRIFLPGKEGHPDQIPYILVWQDLVENPPRWMASFLTAGSCQILAAKPINPPKPLTPTAPPVLPNSQDLLSLDPPPYQIPPLIPQAAPIPALDPTPPAPAEPPIAQPMEKLENREAQPALMPSGGEIQGPAGRTRRRAPHELGLRLPDSTVALPLREIGPPDDTGNTRLQYWPFSTSDLYNWKTQNARFSDNPKDLIALLDSVMFTHQPTWDDCQQLLRILFTTEERERIQLEARKLVPGDDGQPTANLDLINAAFPLTQPPQDGWDYNTAKCRGRLRIYRQTLMAGLWAAARKPTNLAKVYSVIQGKTESPAAHLERLMETFRQYTPMNPEAPENQAAVVMAFVNQAATDIKKKLRKLEDLEGKRIQDLLRIAQRVYNNRETPEDRQLKATEKMTKVLALLSKSPWIKTNVPIAKKKAIGPENALKRKSHVIIKNCGSQKPHPPSSLKMQNREDGVRIPSPNLG</sequence>
<dbReference type="Ensembl" id="ENSPLOT00000025775.1">
    <property type="protein sequence ID" value="ENSPLOP00000023341.1"/>
    <property type="gene ID" value="ENSPLOG00000017116.1"/>
</dbReference>
<evidence type="ECO:0008006" key="10">
    <source>
        <dbReference type="Google" id="ProtNLM"/>
    </source>
</evidence>
<dbReference type="SUPFAM" id="SSF47943">
    <property type="entry name" value="Retrovirus capsid protein, N-terminal core domain"/>
    <property type="match status" value="1"/>
</dbReference>
<dbReference type="Pfam" id="PF02093">
    <property type="entry name" value="Gag_p30"/>
    <property type="match status" value="1"/>
</dbReference>
<evidence type="ECO:0000256" key="4">
    <source>
        <dbReference type="ARBA" id="ARBA00023136"/>
    </source>
</evidence>
<protein>
    <recommendedName>
        <fullName evidence="10">Gag polyprotein</fullName>
    </recommendedName>
</protein>
<dbReference type="InterPro" id="IPR008919">
    <property type="entry name" value="Retrov_capsid_N"/>
</dbReference>
<keyword evidence="4" id="KW-0472">Membrane</keyword>
<evidence type="ECO:0000256" key="2">
    <source>
        <dbReference type="ARBA" id="ARBA00022511"/>
    </source>
</evidence>
<dbReference type="Pfam" id="PF01140">
    <property type="entry name" value="Gag_MA"/>
    <property type="match status" value="1"/>
</dbReference>
<feature type="domain" description="Core shell protein Gag P30" evidence="7">
    <location>
        <begin position="242"/>
        <end position="444"/>
    </location>
</feature>
<evidence type="ECO:0000259" key="7">
    <source>
        <dbReference type="Pfam" id="PF02093"/>
    </source>
</evidence>
<evidence type="ECO:0000256" key="3">
    <source>
        <dbReference type="ARBA" id="ARBA00022870"/>
    </source>
</evidence>
<dbReference type="OMA" id="LCNTCKR"/>
<proteinExistence type="predicted"/>
<reference evidence="8" key="2">
    <citation type="submission" date="2025-09" db="UniProtKB">
        <authorList>
            <consortium name="Ensembl"/>
        </authorList>
    </citation>
    <scope>IDENTIFICATION</scope>
</reference>
<dbReference type="InterPro" id="IPR003036">
    <property type="entry name" value="Gag_P30"/>
</dbReference>